<dbReference type="PROSITE" id="PS00588">
    <property type="entry name" value="FLAGELLA_BB_ROD"/>
    <property type="match status" value="1"/>
</dbReference>
<dbReference type="OrthoDB" id="9804559at2"/>
<dbReference type="Pfam" id="PF22692">
    <property type="entry name" value="LlgE_F_G_D1"/>
    <property type="match status" value="1"/>
</dbReference>
<comment type="caution">
    <text evidence="12">The sequence shown here is derived from an EMBL/GenBank/DDBJ whole genome shotgun (WGS) entry which is preliminary data.</text>
</comment>
<protein>
    <recommendedName>
        <fullName evidence="3 7">Flagellar basal-body rod protein FlgG</fullName>
    </recommendedName>
    <alternativeName>
        <fullName evidence="6 8">Distal rod protein</fullName>
    </alternativeName>
</protein>
<dbReference type="InterPro" id="IPR019776">
    <property type="entry name" value="Flagellar_basal_body_rod_CS"/>
</dbReference>
<keyword evidence="12" id="KW-0282">Flagellum</keyword>
<name>A0A418SVA7_9RHOB</name>
<proteinExistence type="inferred from homology"/>
<evidence type="ECO:0000256" key="8">
    <source>
        <dbReference type="RuleBase" id="RU362116"/>
    </source>
</evidence>
<comment type="similarity">
    <text evidence="2 8">Belongs to the flagella basal body rod proteins family.</text>
</comment>
<gene>
    <name evidence="12" type="primary">flgG</name>
    <name evidence="12" type="ORF">D3P04_11380</name>
</gene>
<dbReference type="GO" id="GO:0009426">
    <property type="term" value="C:bacterial-type flagellum basal body, distal rod"/>
    <property type="evidence" value="ECO:0007669"/>
    <property type="project" value="UniProtKB-UniRule"/>
</dbReference>
<feature type="domain" description="Flagellar basal body rod protein N-terminal" evidence="9">
    <location>
        <begin position="4"/>
        <end position="33"/>
    </location>
</feature>
<dbReference type="InterPro" id="IPR020013">
    <property type="entry name" value="Flagellar_FlgE/F/G"/>
</dbReference>
<organism evidence="12 13">
    <name type="scientific">Paracoccus onubensis</name>
    <dbReference type="NCBI Taxonomy" id="1675788"/>
    <lineage>
        <taxon>Bacteria</taxon>
        <taxon>Pseudomonadati</taxon>
        <taxon>Pseudomonadota</taxon>
        <taxon>Alphaproteobacteria</taxon>
        <taxon>Rhodobacterales</taxon>
        <taxon>Paracoccaceae</taxon>
        <taxon>Paracoccus</taxon>
    </lineage>
</organism>
<keyword evidence="13" id="KW-1185">Reference proteome</keyword>
<dbReference type="AlphaFoldDB" id="A0A418SVA7"/>
<accession>A0A418SVA7</accession>
<dbReference type="NCBIfam" id="TIGR03506">
    <property type="entry name" value="FlgEFG_subfam"/>
    <property type="match status" value="2"/>
</dbReference>
<dbReference type="InterPro" id="IPR001444">
    <property type="entry name" value="Flag_bb_rod_N"/>
</dbReference>
<sequence>MRALQIAATGMSAQQTRVEVISNNLANMSTTGYNTRRAEFADLHYQQAIRPGSVTASDGTIVPAGVQLGLGVRPTAVSVILAQGSPVETGGDLDLAIQGEGYLEVTLPSGASAYTRDGALKRSPDGLIITSDGYPVVPGITIPEDASSVSISPDGEIYAFFSDRPEEPELLGQFTLAGFTNQKGLEAIGSNLFLETGASGPARVTTPGQDGLGTVLQGYLEESSVDAVREITELIKAQRGYELNAKVITAADQMLGATVQVR</sequence>
<dbReference type="Proteomes" id="UP000284202">
    <property type="component" value="Unassembled WGS sequence"/>
</dbReference>
<dbReference type="NCBIfam" id="TIGR02488">
    <property type="entry name" value="flgG_G_neg"/>
    <property type="match status" value="1"/>
</dbReference>
<evidence type="ECO:0000256" key="6">
    <source>
        <dbReference type="ARBA" id="ARBA00032912"/>
    </source>
</evidence>
<dbReference type="EMBL" id="QZCG01000007">
    <property type="protein sequence ID" value="RJE84902.1"/>
    <property type="molecule type" value="Genomic_DNA"/>
</dbReference>
<keyword evidence="4 8" id="KW-0975">Bacterial flagellum</keyword>
<dbReference type="InterPro" id="IPR037925">
    <property type="entry name" value="FlgE/F/G-like"/>
</dbReference>
<dbReference type="InterPro" id="IPR012834">
    <property type="entry name" value="FlgG_G_neg"/>
</dbReference>
<dbReference type="Pfam" id="PF06429">
    <property type="entry name" value="Flg_bbr_C"/>
    <property type="match status" value="1"/>
</dbReference>
<feature type="domain" description="Flagellar basal-body/hook protein C-terminal" evidence="10">
    <location>
        <begin position="217"/>
        <end position="260"/>
    </location>
</feature>
<evidence type="ECO:0000256" key="1">
    <source>
        <dbReference type="ARBA" id="ARBA00004117"/>
    </source>
</evidence>
<evidence type="ECO:0000313" key="13">
    <source>
        <dbReference type="Proteomes" id="UP000284202"/>
    </source>
</evidence>
<evidence type="ECO:0000256" key="4">
    <source>
        <dbReference type="ARBA" id="ARBA00023143"/>
    </source>
</evidence>
<dbReference type="PANTHER" id="PTHR30435:SF19">
    <property type="entry name" value="FLAGELLAR BASAL-BODY ROD PROTEIN FLGG"/>
    <property type="match status" value="1"/>
</dbReference>
<evidence type="ECO:0000256" key="7">
    <source>
        <dbReference type="NCBIfam" id="TIGR02488"/>
    </source>
</evidence>
<reference evidence="13" key="1">
    <citation type="submission" date="2018-09" db="EMBL/GenBank/DDBJ databases">
        <title>Acidovorax cavernicola nov. sp. isolated from Gruta de las Maravillas (Aracena, Spain).</title>
        <authorList>
            <person name="Jurado V."/>
            <person name="Gutierrez-Patricio S."/>
            <person name="Gonzalez-Pimentel J.L."/>
            <person name="Miller A.Z."/>
            <person name="Laiz L."/>
            <person name="Saiz-Jimenez C."/>
        </authorList>
    </citation>
    <scope>NUCLEOTIDE SEQUENCE [LARGE SCALE GENOMIC DNA]</scope>
    <source>
        <strain evidence="13">1011MAR3C25</strain>
    </source>
</reference>
<evidence type="ECO:0000259" key="9">
    <source>
        <dbReference type="Pfam" id="PF00460"/>
    </source>
</evidence>
<dbReference type="PANTHER" id="PTHR30435">
    <property type="entry name" value="FLAGELLAR PROTEIN"/>
    <property type="match status" value="1"/>
</dbReference>
<evidence type="ECO:0000259" key="10">
    <source>
        <dbReference type="Pfam" id="PF06429"/>
    </source>
</evidence>
<dbReference type="InterPro" id="IPR010930">
    <property type="entry name" value="Flg_bb/hook_C_dom"/>
</dbReference>
<evidence type="ECO:0000256" key="5">
    <source>
        <dbReference type="ARBA" id="ARBA00025933"/>
    </source>
</evidence>
<evidence type="ECO:0000313" key="12">
    <source>
        <dbReference type="EMBL" id="RJE84902.1"/>
    </source>
</evidence>
<dbReference type="GO" id="GO:0071978">
    <property type="term" value="P:bacterial-type flagellum-dependent swarming motility"/>
    <property type="evidence" value="ECO:0007669"/>
    <property type="project" value="TreeGrafter"/>
</dbReference>
<dbReference type="Pfam" id="PF00460">
    <property type="entry name" value="Flg_bb_rod"/>
    <property type="match status" value="1"/>
</dbReference>
<dbReference type="RefSeq" id="WP_119748928.1">
    <property type="nucleotide sequence ID" value="NZ_QZCG01000007.1"/>
</dbReference>
<evidence type="ECO:0000256" key="2">
    <source>
        <dbReference type="ARBA" id="ARBA00009677"/>
    </source>
</evidence>
<feature type="domain" description="Flagellar hook protein FlgE/F/G-like D1" evidence="11">
    <location>
        <begin position="96"/>
        <end position="159"/>
    </location>
</feature>
<evidence type="ECO:0000259" key="11">
    <source>
        <dbReference type="Pfam" id="PF22692"/>
    </source>
</evidence>
<comment type="subcellular location">
    <subcellularLocation>
        <location evidence="1 8">Bacterial flagellum basal body</location>
    </subcellularLocation>
</comment>
<evidence type="ECO:0000256" key="3">
    <source>
        <dbReference type="ARBA" id="ARBA00017948"/>
    </source>
</evidence>
<dbReference type="SUPFAM" id="SSF117143">
    <property type="entry name" value="Flagellar hook protein flgE"/>
    <property type="match status" value="1"/>
</dbReference>
<keyword evidence="12" id="KW-0969">Cilium</keyword>
<keyword evidence="12" id="KW-0966">Cell projection</keyword>
<comment type="subunit">
    <text evidence="5 8">The basal body constitutes a major portion of the flagellar organelle and consists of four rings (L,P,S, and M) mounted on a central rod. The rod consists of about 26 subunits of FlgG in the distal portion, and FlgB, FlgC and FlgF are thought to build up the proximal portion of the rod with about 6 subunits each.</text>
</comment>
<dbReference type="InterPro" id="IPR053967">
    <property type="entry name" value="LlgE_F_G-like_D1"/>
</dbReference>